<evidence type="ECO:0000256" key="3">
    <source>
        <dbReference type="SAM" id="SignalP"/>
    </source>
</evidence>
<dbReference type="EMBL" id="JAVXUO010001633">
    <property type="protein sequence ID" value="KAK2980439.1"/>
    <property type="molecule type" value="Genomic_DNA"/>
</dbReference>
<evidence type="ECO:0000256" key="1">
    <source>
        <dbReference type="ARBA" id="ARBA00022690"/>
    </source>
</evidence>
<dbReference type="PANTHER" id="PTHR47373">
    <property type="entry name" value="CYSTEINE PROTEINASE INHIBITOR 2"/>
    <property type="match status" value="1"/>
</dbReference>
<reference evidence="5" key="1">
    <citation type="submission" date="2022-12" db="EMBL/GenBank/DDBJ databases">
        <title>Draft genome assemblies for two species of Escallonia (Escalloniales).</title>
        <authorList>
            <person name="Chanderbali A."/>
            <person name="Dervinis C."/>
            <person name="Anghel I."/>
            <person name="Soltis D."/>
            <person name="Soltis P."/>
            <person name="Zapata F."/>
        </authorList>
    </citation>
    <scope>NUCLEOTIDE SEQUENCE</scope>
    <source>
        <strain evidence="5">UCBG92.1500</strain>
        <tissue evidence="5">Leaf</tissue>
    </source>
</reference>
<proteinExistence type="predicted"/>
<evidence type="ECO:0000259" key="4">
    <source>
        <dbReference type="SMART" id="SM00043"/>
    </source>
</evidence>
<dbReference type="Proteomes" id="UP001187471">
    <property type="component" value="Unassembled WGS sequence"/>
</dbReference>
<dbReference type="InterPro" id="IPR018073">
    <property type="entry name" value="Prot_inh_cystat_CS"/>
</dbReference>
<dbReference type="Pfam" id="PF16845">
    <property type="entry name" value="SQAPI"/>
    <property type="match status" value="1"/>
</dbReference>
<dbReference type="GO" id="GO:0004869">
    <property type="term" value="F:cysteine-type endopeptidase inhibitor activity"/>
    <property type="evidence" value="ECO:0007669"/>
    <property type="project" value="UniProtKB-KW"/>
</dbReference>
<comment type="caution">
    <text evidence="5">The sequence shown here is derived from an EMBL/GenBank/DDBJ whole genome shotgun (WGS) entry which is preliminary data.</text>
</comment>
<feature type="signal peptide" evidence="3">
    <location>
        <begin position="1"/>
        <end position="27"/>
    </location>
</feature>
<evidence type="ECO:0000313" key="6">
    <source>
        <dbReference type="Proteomes" id="UP001187471"/>
    </source>
</evidence>
<evidence type="ECO:0000313" key="5">
    <source>
        <dbReference type="EMBL" id="KAK2980439.1"/>
    </source>
</evidence>
<organism evidence="5 6">
    <name type="scientific">Escallonia rubra</name>
    <dbReference type="NCBI Taxonomy" id="112253"/>
    <lineage>
        <taxon>Eukaryota</taxon>
        <taxon>Viridiplantae</taxon>
        <taxon>Streptophyta</taxon>
        <taxon>Embryophyta</taxon>
        <taxon>Tracheophyta</taxon>
        <taxon>Spermatophyta</taxon>
        <taxon>Magnoliopsida</taxon>
        <taxon>eudicotyledons</taxon>
        <taxon>Gunneridae</taxon>
        <taxon>Pentapetalae</taxon>
        <taxon>asterids</taxon>
        <taxon>campanulids</taxon>
        <taxon>Escalloniales</taxon>
        <taxon>Escalloniaceae</taxon>
        <taxon>Escallonia</taxon>
    </lineage>
</organism>
<dbReference type="PANTHER" id="PTHR47373:SF1">
    <property type="entry name" value="CYSTEINE PROTEINASE INHIBITOR 2"/>
    <property type="match status" value="1"/>
</dbReference>
<gene>
    <name evidence="5" type="ORF">RJ640_013993</name>
</gene>
<keyword evidence="2" id="KW-0789">Thiol protease inhibitor</keyword>
<dbReference type="Gene3D" id="3.10.450.10">
    <property type="match status" value="1"/>
</dbReference>
<sequence>MAKPSSAATILTTAALISLLICLVALSATPVNGLGGRVGGRSKVEDVKTNREIQELGRYSVKEYNRKRDGGYGLKFTEVVEAETQVVSGVKYYLKISAATPTGAPKIFEAVVVVKPWLHSKQLLQFSPSPATK</sequence>
<accession>A0AA88R8L6</accession>
<dbReference type="InterPro" id="IPR000010">
    <property type="entry name" value="Cystatin_dom"/>
</dbReference>
<keyword evidence="1" id="KW-0646">Protease inhibitor</keyword>
<name>A0AA88R8L6_9ASTE</name>
<dbReference type="SUPFAM" id="SSF54403">
    <property type="entry name" value="Cystatin/monellin"/>
    <property type="match status" value="1"/>
</dbReference>
<protein>
    <recommendedName>
        <fullName evidence="4">Cystatin domain-containing protein</fullName>
    </recommendedName>
</protein>
<feature type="domain" description="Cystatin" evidence="4">
    <location>
        <begin position="36"/>
        <end position="129"/>
    </location>
</feature>
<dbReference type="AlphaFoldDB" id="A0AA88R8L6"/>
<keyword evidence="6" id="KW-1185">Reference proteome</keyword>
<dbReference type="PROSITE" id="PS00287">
    <property type="entry name" value="CYSTATIN"/>
    <property type="match status" value="1"/>
</dbReference>
<evidence type="ECO:0000256" key="2">
    <source>
        <dbReference type="ARBA" id="ARBA00022704"/>
    </source>
</evidence>
<dbReference type="CDD" id="cd00042">
    <property type="entry name" value="CY"/>
    <property type="match status" value="1"/>
</dbReference>
<dbReference type="InterPro" id="IPR046350">
    <property type="entry name" value="Cystatin_sf"/>
</dbReference>
<feature type="chain" id="PRO_5041735430" description="Cystatin domain-containing protein" evidence="3">
    <location>
        <begin position="28"/>
        <end position="133"/>
    </location>
</feature>
<keyword evidence="3" id="KW-0732">Signal</keyword>
<dbReference type="SMART" id="SM00043">
    <property type="entry name" value="CY"/>
    <property type="match status" value="1"/>
</dbReference>